<evidence type="ECO:0000256" key="3">
    <source>
        <dbReference type="ARBA" id="ARBA00006427"/>
    </source>
</evidence>
<dbReference type="Proteomes" id="UP001152320">
    <property type="component" value="Chromosome 18"/>
</dbReference>
<comment type="subcellular location">
    <subcellularLocation>
        <location evidence="1">Nucleus</location>
        <location evidence="1">Nucleolus</location>
    </subcellularLocation>
    <subcellularLocation>
        <location evidence="2">Nucleus</location>
        <location evidence="2">Nucleoplasm</location>
    </subcellularLocation>
</comment>
<evidence type="ECO:0000259" key="6">
    <source>
        <dbReference type="Pfam" id="PF12333"/>
    </source>
</evidence>
<feature type="domain" description="TEX10-like TPR repeats" evidence="7">
    <location>
        <begin position="536"/>
        <end position="651"/>
    </location>
</feature>
<dbReference type="Pfam" id="PF25781">
    <property type="entry name" value="TPR_TEX10"/>
    <property type="match status" value="2"/>
</dbReference>
<dbReference type="EMBL" id="JAIZAY010000018">
    <property type="protein sequence ID" value="KAJ8024870.1"/>
    <property type="molecule type" value="Genomic_DNA"/>
</dbReference>
<dbReference type="Gene3D" id="1.25.10.10">
    <property type="entry name" value="Leucine-rich Repeat Variant"/>
    <property type="match status" value="1"/>
</dbReference>
<feature type="compositionally biased region" description="Basic residues" evidence="5">
    <location>
        <begin position="1"/>
        <end position="11"/>
    </location>
</feature>
<keyword evidence="4" id="KW-0539">Nucleus</keyword>
<dbReference type="OrthoDB" id="361362at2759"/>
<dbReference type="PANTHER" id="PTHR16056:SF2">
    <property type="entry name" value="TESTIS-EXPRESSED PROTEIN 10"/>
    <property type="match status" value="1"/>
</dbReference>
<dbReference type="PANTHER" id="PTHR16056">
    <property type="entry name" value="REGULATOR OF MICROTUBULE DYNAMICS PROTEIN"/>
    <property type="match status" value="1"/>
</dbReference>
<evidence type="ECO:0000256" key="2">
    <source>
        <dbReference type="ARBA" id="ARBA00004642"/>
    </source>
</evidence>
<feature type="domain" description="Pre-rRNA-processing protein Ipi1 N-terminal" evidence="6">
    <location>
        <begin position="139"/>
        <end position="236"/>
    </location>
</feature>
<dbReference type="Pfam" id="PF12333">
    <property type="entry name" value="Ipi1_N"/>
    <property type="match status" value="1"/>
</dbReference>
<evidence type="ECO:0000259" key="7">
    <source>
        <dbReference type="Pfam" id="PF25781"/>
    </source>
</evidence>
<proteinExistence type="inferred from homology"/>
<comment type="caution">
    <text evidence="8">The sequence shown here is derived from an EMBL/GenBank/DDBJ whole genome shotgun (WGS) entry which is preliminary data.</text>
</comment>
<comment type="similarity">
    <text evidence="3">Belongs to the IPI1/TEX10 family.</text>
</comment>
<evidence type="ECO:0000256" key="4">
    <source>
        <dbReference type="ARBA" id="ARBA00023242"/>
    </source>
</evidence>
<dbReference type="InterPro" id="IPR057949">
    <property type="entry name" value="TPR_TEX10"/>
</dbReference>
<feature type="region of interest" description="Disordered" evidence="5">
    <location>
        <begin position="1"/>
        <end position="30"/>
    </location>
</feature>
<evidence type="ECO:0000256" key="1">
    <source>
        <dbReference type="ARBA" id="ARBA00004604"/>
    </source>
</evidence>
<accession>A0A9Q0YP10</accession>
<reference evidence="8" key="1">
    <citation type="submission" date="2021-10" db="EMBL/GenBank/DDBJ databases">
        <title>Tropical sea cucumber genome reveals ecological adaptation and Cuvierian tubules defense mechanism.</title>
        <authorList>
            <person name="Chen T."/>
        </authorList>
    </citation>
    <scope>NUCLEOTIDE SEQUENCE</scope>
    <source>
        <strain evidence="8">Nanhai2018</strain>
        <tissue evidence="8">Muscle</tissue>
    </source>
</reference>
<organism evidence="8 9">
    <name type="scientific">Holothuria leucospilota</name>
    <name type="common">Black long sea cucumber</name>
    <name type="synonym">Mertensiothuria leucospilota</name>
    <dbReference type="NCBI Taxonomy" id="206669"/>
    <lineage>
        <taxon>Eukaryota</taxon>
        <taxon>Metazoa</taxon>
        <taxon>Echinodermata</taxon>
        <taxon>Eleutherozoa</taxon>
        <taxon>Echinozoa</taxon>
        <taxon>Holothuroidea</taxon>
        <taxon>Aspidochirotacea</taxon>
        <taxon>Aspidochirotida</taxon>
        <taxon>Holothuriidae</taxon>
        <taxon>Holothuria</taxon>
    </lineage>
</organism>
<dbReference type="InterPro" id="IPR024679">
    <property type="entry name" value="Ipi1_N"/>
</dbReference>
<evidence type="ECO:0000313" key="8">
    <source>
        <dbReference type="EMBL" id="KAJ8024870.1"/>
    </source>
</evidence>
<evidence type="ECO:0000256" key="5">
    <source>
        <dbReference type="SAM" id="MobiDB-lite"/>
    </source>
</evidence>
<keyword evidence="9" id="KW-1185">Reference proteome</keyword>
<dbReference type="InterPro" id="IPR011989">
    <property type="entry name" value="ARM-like"/>
</dbReference>
<evidence type="ECO:0000313" key="9">
    <source>
        <dbReference type="Proteomes" id="UP001152320"/>
    </source>
</evidence>
<name>A0A9Q0YP10_HOLLE</name>
<gene>
    <name evidence="8" type="ORF">HOLleu_34904</name>
</gene>
<dbReference type="AlphaFoldDB" id="A0A9Q0YP10"/>
<dbReference type="InterPro" id="IPR016024">
    <property type="entry name" value="ARM-type_fold"/>
</dbReference>
<dbReference type="GO" id="GO:0071339">
    <property type="term" value="C:MLL1 complex"/>
    <property type="evidence" value="ECO:0007669"/>
    <property type="project" value="TreeGrafter"/>
</dbReference>
<feature type="domain" description="TEX10-like TPR repeats" evidence="7">
    <location>
        <begin position="676"/>
        <end position="985"/>
    </location>
</feature>
<dbReference type="SUPFAM" id="SSF48371">
    <property type="entry name" value="ARM repeat"/>
    <property type="match status" value="1"/>
</dbReference>
<sequence>MGKSSRKKKQKKSDFQKVKLKIGKKKPMPDNFTRTAFKSQSIQLKEQLQTSASSVPQTQRKQNINDLICHINHYNAKVRQSSLIGLKELLTSNIYLIQDNLALLIQNVAHSFTDKDGGVRQAGFAVLQCVVKNIRTSFMVPFFPAMCAHLCCAMTHLQEDIQLDALKILDLLLANYPDLVISKSEELLTNFILQISRHSGRNKKGAVQLELSTTPGSKFAGQKWRIQVLQRLKAFLSAIVNSKVVEISTKSKNCQPMGHEVIVSGSTEVHCGIYKSSYSNINTSNEDLVLRSPTFSKSDFLDFTSNLDEVKAFVIKVVPLLLQCWTEARPSYHSNQRESIAHTSSSFETLSGVLSVVQLLWKWTEVLCQEQEKPEVLTELQDTYQKSFLASFFDSFPYTREDVNLKKHPHHKQKASIPSVSDLEVNLLTCEVMSYFVKKGHKQSWASQLLRYVKGVLENKKLQVSTEQAQTLLEVVTRMMKSLNDKGSKVTLLQALVQFYKNSHLMSQNKRLAMTCIADMTILDSFHQHGLSDSEVISNFIQTLPSLLIQLGSKSLDTSHHALQIIHQSAAMAHSNTVLYIQEHFEDLLDLKSKLVCDYPERLQRELVELLQWVQKIRLSTFQKLCSTFMNPQVFTSVVAYAIQILTCKHQDLRLLRSTILSVFSLRMTLDLKSKLVCDYPERLQRELVELLQWVQRIRLSTFQKLCSTFMNPQVFTSVVAHAIQILTCKLLKRHQDLPYEVNDFVSFLFTMTLGYQREELFDLNTSGKVSQNRLILPDQSTHLCLVSLKGQDMVSRHHTVCKVVCQALRLISEQLTWRLYQEVTSKLLIQLSILPFSSAYGILFTVHECFLGNEDNADFVSQFSQLVVSVLYCTVQDYTTEFVEGGWEEALWSLAIKTIKQWKVLLQEIFSLLQVGVKYHTDMEQLRLMATVVIRILQTEELKQIMVERKQMLEDFMRTFMVSSQHMEESRWLAELRYEASLFLGPHENT</sequence>
<protein>
    <submittedName>
        <fullName evidence="8">Testis-expressed protein 10-like</fullName>
    </submittedName>
</protein>